<evidence type="ECO:0000313" key="2">
    <source>
        <dbReference type="Proteomes" id="UP001597400"/>
    </source>
</evidence>
<protein>
    <submittedName>
        <fullName evidence="1">Uncharacterized protein</fullName>
    </submittedName>
</protein>
<accession>A0ABW4U0G7</accession>
<sequence>MMQLGLRPCAPAAFNSVILPPETSGGPYIGYLLSPHTDGVGYPAGGHYRIEVSQAGKVVAQRPFTKSCIALGGRGPDGAKPAALVVSHILDPVPTEIHVFVSLATGLPLYVVTGPDATWKVTGTAIERVKMPG</sequence>
<comment type="caution">
    <text evidence="1">The sequence shown here is derived from an EMBL/GenBank/DDBJ whole genome shotgun (WGS) entry which is preliminary data.</text>
</comment>
<evidence type="ECO:0000313" key="1">
    <source>
        <dbReference type="EMBL" id="MFD1951307.1"/>
    </source>
</evidence>
<keyword evidence="2" id="KW-1185">Reference proteome</keyword>
<organism evidence="1 2">
    <name type="scientific">Sphingomonas arantia</name>
    <dbReference type="NCBI Taxonomy" id="1460676"/>
    <lineage>
        <taxon>Bacteria</taxon>
        <taxon>Pseudomonadati</taxon>
        <taxon>Pseudomonadota</taxon>
        <taxon>Alphaproteobacteria</taxon>
        <taxon>Sphingomonadales</taxon>
        <taxon>Sphingomonadaceae</taxon>
        <taxon>Sphingomonas</taxon>
    </lineage>
</organism>
<dbReference type="Proteomes" id="UP001597400">
    <property type="component" value="Unassembled WGS sequence"/>
</dbReference>
<dbReference type="RefSeq" id="WP_380929866.1">
    <property type="nucleotide sequence ID" value="NZ_JBHUGS010000002.1"/>
</dbReference>
<name>A0ABW4U0G7_9SPHN</name>
<proteinExistence type="predicted"/>
<gene>
    <name evidence="1" type="ORF">ACFSGX_11085</name>
</gene>
<reference evidence="2" key="1">
    <citation type="journal article" date="2019" name="Int. J. Syst. Evol. Microbiol.">
        <title>The Global Catalogue of Microorganisms (GCM) 10K type strain sequencing project: providing services to taxonomists for standard genome sequencing and annotation.</title>
        <authorList>
            <consortium name="The Broad Institute Genomics Platform"/>
            <consortium name="The Broad Institute Genome Sequencing Center for Infectious Disease"/>
            <person name="Wu L."/>
            <person name="Ma J."/>
        </authorList>
    </citation>
    <scope>NUCLEOTIDE SEQUENCE [LARGE SCALE GENOMIC DNA]</scope>
    <source>
        <strain evidence="2">CGMCC 1.12702</strain>
    </source>
</reference>
<dbReference type="EMBL" id="JBHUGS010000002">
    <property type="protein sequence ID" value="MFD1951307.1"/>
    <property type="molecule type" value="Genomic_DNA"/>
</dbReference>